<dbReference type="EMBL" id="GBXM01064912">
    <property type="protein sequence ID" value="JAH43665.1"/>
    <property type="molecule type" value="Transcribed_RNA"/>
</dbReference>
<dbReference type="AlphaFoldDB" id="A0A0E9SSL5"/>
<proteinExistence type="predicted"/>
<accession>A0A0E9SSL5</accession>
<sequence length="38" mass="4093">MSNRKQGLCAVISNANLSAFINGVIININIQGHKLIIN</sequence>
<organism evidence="1">
    <name type="scientific">Anguilla anguilla</name>
    <name type="common">European freshwater eel</name>
    <name type="synonym">Muraena anguilla</name>
    <dbReference type="NCBI Taxonomy" id="7936"/>
    <lineage>
        <taxon>Eukaryota</taxon>
        <taxon>Metazoa</taxon>
        <taxon>Chordata</taxon>
        <taxon>Craniata</taxon>
        <taxon>Vertebrata</taxon>
        <taxon>Euteleostomi</taxon>
        <taxon>Actinopterygii</taxon>
        <taxon>Neopterygii</taxon>
        <taxon>Teleostei</taxon>
        <taxon>Anguilliformes</taxon>
        <taxon>Anguillidae</taxon>
        <taxon>Anguilla</taxon>
    </lineage>
</organism>
<reference evidence="1" key="2">
    <citation type="journal article" date="2015" name="Fish Shellfish Immunol.">
        <title>Early steps in the European eel (Anguilla anguilla)-Vibrio vulnificus interaction in the gills: Role of the RtxA13 toxin.</title>
        <authorList>
            <person name="Callol A."/>
            <person name="Pajuelo D."/>
            <person name="Ebbesson L."/>
            <person name="Teles M."/>
            <person name="MacKenzie S."/>
            <person name="Amaro C."/>
        </authorList>
    </citation>
    <scope>NUCLEOTIDE SEQUENCE</scope>
</reference>
<evidence type="ECO:0000313" key="1">
    <source>
        <dbReference type="EMBL" id="JAH43665.1"/>
    </source>
</evidence>
<protein>
    <submittedName>
        <fullName evidence="1">Uncharacterized protein</fullName>
    </submittedName>
</protein>
<reference evidence="1" key="1">
    <citation type="submission" date="2014-11" db="EMBL/GenBank/DDBJ databases">
        <authorList>
            <person name="Amaro Gonzalez C."/>
        </authorList>
    </citation>
    <scope>NUCLEOTIDE SEQUENCE</scope>
</reference>
<name>A0A0E9SSL5_ANGAN</name>